<reference evidence="3 4" key="1">
    <citation type="submission" date="2024-09" db="EMBL/GenBank/DDBJ databases">
        <authorList>
            <person name="Sun Q."/>
            <person name="Mori K."/>
        </authorList>
    </citation>
    <scope>NUCLEOTIDE SEQUENCE [LARGE SCALE GENOMIC DNA]</scope>
    <source>
        <strain evidence="3 4">CICC 10874</strain>
    </source>
</reference>
<keyword evidence="2" id="KW-0812">Transmembrane</keyword>
<organism evidence="3 4">
    <name type="scientific">Brachybacterium hainanense</name>
    <dbReference type="NCBI Taxonomy" id="1541174"/>
    <lineage>
        <taxon>Bacteria</taxon>
        <taxon>Bacillati</taxon>
        <taxon>Actinomycetota</taxon>
        <taxon>Actinomycetes</taxon>
        <taxon>Micrococcales</taxon>
        <taxon>Dermabacteraceae</taxon>
        <taxon>Brachybacterium</taxon>
    </lineage>
</organism>
<keyword evidence="4" id="KW-1185">Reference proteome</keyword>
<evidence type="ECO:0000256" key="1">
    <source>
        <dbReference type="SAM" id="MobiDB-lite"/>
    </source>
</evidence>
<evidence type="ECO:0000313" key="3">
    <source>
        <dbReference type="EMBL" id="MFC0673026.1"/>
    </source>
</evidence>
<keyword evidence="2" id="KW-0472">Membrane</keyword>
<feature type="transmembrane region" description="Helical" evidence="2">
    <location>
        <begin position="53"/>
        <end position="75"/>
    </location>
</feature>
<dbReference type="InterPro" id="IPR025339">
    <property type="entry name" value="DUF4245"/>
</dbReference>
<evidence type="ECO:0000313" key="4">
    <source>
        <dbReference type="Proteomes" id="UP001589793"/>
    </source>
</evidence>
<proteinExistence type="predicted"/>
<evidence type="ECO:0000256" key="2">
    <source>
        <dbReference type="SAM" id="Phobius"/>
    </source>
</evidence>
<comment type="caution">
    <text evidence="3">The sequence shown here is derived from an EMBL/GenBank/DDBJ whole genome shotgun (WGS) entry which is preliminary data.</text>
</comment>
<feature type="compositionally biased region" description="Pro residues" evidence="1">
    <location>
        <begin position="1"/>
        <end position="14"/>
    </location>
</feature>
<feature type="region of interest" description="Disordered" evidence="1">
    <location>
        <begin position="1"/>
        <end position="45"/>
    </location>
</feature>
<dbReference type="Pfam" id="PF14030">
    <property type="entry name" value="DUF4245"/>
    <property type="match status" value="1"/>
</dbReference>
<keyword evidence="2" id="KW-1133">Transmembrane helix</keyword>
<accession>A0ABV6R7R5</accession>
<protein>
    <submittedName>
        <fullName evidence="3">DUF4245 family protein</fullName>
    </submittedName>
</protein>
<sequence>MSSTPSPSPSPGPAPLESADAPAAEQGARVPSEQPAPKSPYGRMTKKDTSVRNIAWALAVIMGFVVVLALLFFGVGNDPDRSIPETSQLNVAESAERAAALAPFPVVEPELGEQWTPRYAQFSDGASPRWELRYSSPSGKLVTVIETEQVEAPLLSAVLPGAVVEGELSIEGVACQQLRGSGAEAAGTSALSCETPEWAILVHGDTDPAELETVARAAILSARS</sequence>
<dbReference type="Proteomes" id="UP001589793">
    <property type="component" value="Unassembled WGS sequence"/>
</dbReference>
<name>A0ABV6R7R5_9MICO</name>
<dbReference type="RefSeq" id="WP_376978272.1">
    <property type="nucleotide sequence ID" value="NZ_JBHLSV010000003.1"/>
</dbReference>
<gene>
    <name evidence="3" type="ORF">ACFFF6_03545</name>
</gene>
<dbReference type="EMBL" id="JBHLSV010000003">
    <property type="protein sequence ID" value="MFC0673026.1"/>
    <property type="molecule type" value="Genomic_DNA"/>
</dbReference>